<evidence type="ECO:0000313" key="1">
    <source>
        <dbReference type="EMBL" id="KIY62749.1"/>
    </source>
</evidence>
<accession>A0A0D7AXZ7</accession>
<organism evidence="1 2">
    <name type="scientific">Cylindrobasidium torrendii FP15055 ss-10</name>
    <dbReference type="NCBI Taxonomy" id="1314674"/>
    <lineage>
        <taxon>Eukaryota</taxon>
        <taxon>Fungi</taxon>
        <taxon>Dikarya</taxon>
        <taxon>Basidiomycota</taxon>
        <taxon>Agaricomycotina</taxon>
        <taxon>Agaricomycetes</taxon>
        <taxon>Agaricomycetidae</taxon>
        <taxon>Agaricales</taxon>
        <taxon>Marasmiineae</taxon>
        <taxon>Physalacriaceae</taxon>
        <taxon>Cylindrobasidium</taxon>
    </lineage>
</organism>
<dbReference type="EMBL" id="KN880751">
    <property type="protein sequence ID" value="KIY62749.1"/>
    <property type="molecule type" value="Genomic_DNA"/>
</dbReference>
<evidence type="ECO:0008006" key="3">
    <source>
        <dbReference type="Google" id="ProtNLM"/>
    </source>
</evidence>
<protein>
    <recommendedName>
        <fullName evidence="3">F-box domain-containing protein</fullName>
    </recommendedName>
</protein>
<dbReference type="AlphaFoldDB" id="A0A0D7AXZ7"/>
<gene>
    <name evidence="1" type="ORF">CYLTODRAFT_166114</name>
</gene>
<proteinExistence type="predicted"/>
<name>A0A0D7AXZ7_9AGAR</name>
<sequence>MADVFTYFNSNPGSAARIRSLSLPSPFYSTGQVLLENMLLSLPHLKELRVCITWLQQIQYQTSLLRRLEKLVFDIGARLDSGDANGSRLLYPFKFTLLGVGSTEPCLELWYRNGEERMLSQWRRSANGAKLEAVYLNENECRVVRPTRRLFG</sequence>
<dbReference type="Proteomes" id="UP000054007">
    <property type="component" value="Unassembled WGS sequence"/>
</dbReference>
<evidence type="ECO:0000313" key="2">
    <source>
        <dbReference type="Proteomes" id="UP000054007"/>
    </source>
</evidence>
<keyword evidence="2" id="KW-1185">Reference proteome</keyword>
<reference evidence="1 2" key="1">
    <citation type="journal article" date="2015" name="Fungal Genet. Biol.">
        <title>Evolution of novel wood decay mechanisms in Agaricales revealed by the genome sequences of Fistulina hepatica and Cylindrobasidium torrendii.</title>
        <authorList>
            <person name="Floudas D."/>
            <person name="Held B.W."/>
            <person name="Riley R."/>
            <person name="Nagy L.G."/>
            <person name="Koehler G."/>
            <person name="Ransdell A.S."/>
            <person name="Younus H."/>
            <person name="Chow J."/>
            <person name="Chiniquy J."/>
            <person name="Lipzen A."/>
            <person name="Tritt A."/>
            <person name="Sun H."/>
            <person name="Haridas S."/>
            <person name="LaButti K."/>
            <person name="Ohm R.A."/>
            <person name="Kues U."/>
            <person name="Blanchette R.A."/>
            <person name="Grigoriev I.V."/>
            <person name="Minto R.E."/>
            <person name="Hibbett D.S."/>
        </authorList>
    </citation>
    <scope>NUCLEOTIDE SEQUENCE [LARGE SCALE GENOMIC DNA]</scope>
    <source>
        <strain evidence="1 2">FP15055 ss-10</strain>
    </source>
</reference>